<keyword evidence="1" id="KW-0614">Plasmid</keyword>
<reference evidence="1" key="1">
    <citation type="journal article" date="2013" name="Antimicrob. Agents Chemother.">
        <title>Complete Nucleotide Sequences of blaKPC-4- and blaKPC-5-Harboring IncN and IncX Plasmids from Klebsiella pneumoniae Strains Isolated in New Jersey.</title>
        <authorList>
            <person name="Chen L."/>
            <person name="Chavda K.D."/>
            <person name="Fraimow H.S."/>
            <person name="Mediavilla J.R."/>
            <person name="Melano R.G."/>
            <person name="Jacobs M.R."/>
            <person name="Bonomo R.A."/>
            <person name="Kreiswirth B.N."/>
        </authorList>
    </citation>
    <scope>NUCLEOTIDE SEQUENCE</scope>
    <source>
        <strain evidence="1">BK31567</strain>
        <plasmid evidence="1">pBK31567</plasmid>
    </source>
</reference>
<dbReference type="AlphaFoldDB" id="L0ARI4"/>
<name>L0ARI4_KLEPN</name>
<organism evidence="1">
    <name type="scientific">Klebsiella pneumoniae</name>
    <dbReference type="NCBI Taxonomy" id="573"/>
    <lineage>
        <taxon>Bacteria</taxon>
        <taxon>Pseudomonadati</taxon>
        <taxon>Pseudomonadota</taxon>
        <taxon>Gammaproteobacteria</taxon>
        <taxon>Enterobacterales</taxon>
        <taxon>Enterobacteriaceae</taxon>
        <taxon>Klebsiella/Raoultella group</taxon>
        <taxon>Klebsiella</taxon>
        <taxon>Klebsiella pneumoniae complex</taxon>
    </lineage>
</organism>
<sequence>MNILRVYPANESYKDLSSRFMPVYPQALCIKRLLFSFLFFKNLKT</sequence>
<accession>L0ARI4</accession>
<evidence type="ECO:0000313" key="1">
    <source>
        <dbReference type="EMBL" id="AFZ77188.1"/>
    </source>
</evidence>
<dbReference type="EMBL" id="JX193302">
    <property type="protein sequence ID" value="AFZ77188.1"/>
    <property type="molecule type" value="Genomic_DNA"/>
</dbReference>
<proteinExistence type="predicted"/>
<geneLocation type="plasmid" evidence="1">
    <name>pBK31567</name>
</geneLocation>
<protein>
    <submittedName>
        <fullName evidence="1">Uncharacterized protein</fullName>
    </submittedName>
</protein>